<feature type="signal peptide" evidence="2">
    <location>
        <begin position="1"/>
        <end position="18"/>
    </location>
</feature>
<accession>A0A2M4DBX2</accession>
<keyword evidence="2" id="KW-0732">Signal</keyword>
<evidence type="ECO:0000256" key="1">
    <source>
        <dbReference type="SAM" id="MobiDB-lite"/>
    </source>
</evidence>
<evidence type="ECO:0000256" key="2">
    <source>
        <dbReference type="SAM" id="SignalP"/>
    </source>
</evidence>
<dbReference type="EMBL" id="GGFL01010858">
    <property type="protein sequence ID" value="MBW75036.1"/>
    <property type="molecule type" value="Transcribed_RNA"/>
</dbReference>
<feature type="region of interest" description="Disordered" evidence="1">
    <location>
        <begin position="22"/>
        <end position="55"/>
    </location>
</feature>
<sequence length="87" mass="8785">MPMAIATVVAAGVATAAGSCASAARTATTGHPAIATGPVLPGAGSPSPDARSGRIGSFQIFPSHLLQTATDRVQVDRTHRQSVHLQR</sequence>
<evidence type="ECO:0000313" key="3">
    <source>
        <dbReference type="EMBL" id="MBW75036.1"/>
    </source>
</evidence>
<feature type="chain" id="PRO_5014811619" evidence="2">
    <location>
        <begin position="19"/>
        <end position="87"/>
    </location>
</feature>
<protein>
    <submittedName>
        <fullName evidence="3">Putative secreted protein</fullName>
    </submittedName>
</protein>
<name>A0A2M4DBX2_ANODA</name>
<reference evidence="3" key="1">
    <citation type="submission" date="2018-01" db="EMBL/GenBank/DDBJ databases">
        <title>An insight into the sialome of Amazonian anophelines.</title>
        <authorList>
            <person name="Ribeiro J.M."/>
            <person name="Scarpassa V."/>
            <person name="Calvo E."/>
        </authorList>
    </citation>
    <scope>NUCLEOTIDE SEQUENCE</scope>
</reference>
<proteinExistence type="predicted"/>
<dbReference type="AlphaFoldDB" id="A0A2M4DBX2"/>
<organism evidence="3">
    <name type="scientific">Anopheles darlingi</name>
    <name type="common">Mosquito</name>
    <dbReference type="NCBI Taxonomy" id="43151"/>
    <lineage>
        <taxon>Eukaryota</taxon>
        <taxon>Metazoa</taxon>
        <taxon>Ecdysozoa</taxon>
        <taxon>Arthropoda</taxon>
        <taxon>Hexapoda</taxon>
        <taxon>Insecta</taxon>
        <taxon>Pterygota</taxon>
        <taxon>Neoptera</taxon>
        <taxon>Endopterygota</taxon>
        <taxon>Diptera</taxon>
        <taxon>Nematocera</taxon>
        <taxon>Culicoidea</taxon>
        <taxon>Culicidae</taxon>
        <taxon>Anophelinae</taxon>
        <taxon>Anopheles</taxon>
    </lineage>
</organism>